<sequence>MPDNKKPSIRYIIIDRCIRNTARDYGLSELLAAVNEELIDRGVEPIKSRTTIYTDINDLEFQFNAPIEKVQKGNRTYFKYSDPNYSYGNQPLNQEEIEHLRDAANILSKFSGVPGFDWIHDITSKLEIGTFKESGDPNVISFDSSEFLKGKNFIGPIFHAIVKKKVLKISYQKFKSSKEKTHQVHPYHLKEYDSRWYILGYLPHIDDLITLGVDRINKVEVVKNDSFIDNERFDFVDYFEDLIGIWKEKDVKPINVKLKFSKKMSDYILTKPIHGSQKERSLDDGSLLVELEVIPNYELENLILSFHSHVEVLEPESFRNRIIELITDAKSKYE</sequence>
<evidence type="ECO:0000259" key="2">
    <source>
        <dbReference type="Pfam" id="PF25583"/>
    </source>
</evidence>
<dbReference type="RefSeq" id="WP_089357871.1">
    <property type="nucleotide sequence ID" value="NZ_FZPD01000005.1"/>
</dbReference>
<dbReference type="GO" id="GO:0003677">
    <property type="term" value="F:DNA binding"/>
    <property type="evidence" value="ECO:0007669"/>
    <property type="project" value="UniProtKB-KW"/>
</dbReference>
<dbReference type="InterPro" id="IPR026881">
    <property type="entry name" value="WYL_dom"/>
</dbReference>
<name>A0A239LE60_EKHLU</name>
<keyword evidence="3" id="KW-0238">DNA-binding</keyword>
<dbReference type="PANTHER" id="PTHR34580:SF9">
    <property type="entry name" value="SLL5097 PROTEIN"/>
    <property type="match status" value="1"/>
</dbReference>
<proteinExistence type="predicted"/>
<dbReference type="EMBL" id="FZPD01000005">
    <property type="protein sequence ID" value="SNT28771.1"/>
    <property type="molecule type" value="Genomic_DNA"/>
</dbReference>
<dbReference type="PANTHER" id="PTHR34580">
    <property type="match status" value="1"/>
</dbReference>
<dbReference type="AlphaFoldDB" id="A0A239LE60"/>
<feature type="domain" description="WYL" evidence="1">
    <location>
        <begin position="156"/>
        <end position="221"/>
    </location>
</feature>
<evidence type="ECO:0000259" key="1">
    <source>
        <dbReference type="Pfam" id="PF13280"/>
    </source>
</evidence>
<dbReference type="Proteomes" id="UP000198393">
    <property type="component" value="Unassembled WGS sequence"/>
</dbReference>
<feature type="domain" description="WCX" evidence="2">
    <location>
        <begin position="253"/>
        <end position="327"/>
    </location>
</feature>
<dbReference type="OrthoDB" id="43316at2"/>
<organism evidence="3 4">
    <name type="scientific">Ekhidna lutea</name>
    <dbReference type="NCBI Taxonomy" id="447679"/>
    <lineage>
        <taxon>Bacteria</taxon>
        <taxon>Pseudomonadati</taxon>
        <taxon>Bacteroidota</taxon>
        <taxon>Cytophagia</taxon>
        <taxon>Cytophagales</taxon>
        <taxon>Reichenbachiellaceae</taxon>
        <taxon>Ekhidna</taxon>
    </lineage>
</organism>
<dbReference type="Pfam" id="PF25583">
    <property type="entry name" value="WCX"/>
    <property type="match status" value="1"/>
</dbReference>
<evidence type="ECO:0000313" key="4">
    <source>
        <dbReference type="Proteomes" id="UP000198393"/>
    </source>
</evidence>
<keyword evidence="4" id="KW-1185">Reference proteome</keyword>
<gene>
    <name evidence="3" type="ORF">SAMN05421640_3201</name>
</gene>
<dbReference type="PROSITE" id="PS52050">
    <property type="entry name" value="WYL"/>
    <property type="match status" value="1"/>
</dbReference>
<reference evidence="3 4" key="1">
    <citation type="submission" date="2017-06" db="EMBL/GenBank/DDBJ databases">
        <authorList>
            <person name="Kim H.J."/>
            <person name="Triplett B.A."/>
        </authorList>
    </citation>
    <scope>NUCLEOTIDE SEQUENCE [LARGE SCALE GENOMIC DNA]</scope>
    <source>
        <strain evidence="3 4">DSM 19307</strain>
    </source>
</reference>
<dbReference type="Pfam" id="PF13280">
    <property type="entry name" value="WYL"/>
    <property type="match status" value="1"/>
</dbReference>
<protein>
    <submittedName>
        <fullName evidence="3">Predicted DNA-binding transcriptional regulator YafY, contains an HTH and WYL domains</fullName>
    </submittedName>
</protein>
<dbReference type="InterPro" id="IPR051534">
    <property type="entry name" value="CBASS_pafABC_assoc_protein"/>
</dbReference>
<evidence type="ECO:0000313" key="3">
    <source>
        <dbReference type="EMBL" id="SNT28771.1"/>
    </source>
</evidence>
<accession>A0A239LE60</accession>
<dbReference type="InterPro" id="IPR057727">
    <property type="entry name" value="WCX_dom"/>
</dbReference>